<dbReference type="PANTHER" id="PTHR31409:SF0">
    <property type="entry name" value="WASH COMPLEX SUBUNIT 4"/>
    <property type="match status" value="1"/>
</dbReference>
<accession>A0A3P7W093</accession>
<dbReference type="GO" id="GO:0005768">
    <property type="term" value="C:endosome"/>
    <property type="evidence" value="ECO:0007669"/>
    <property type="project" value="TreeGrafter"/>
</dbReference>
<feature type="domain" description="WASH complex subunit 7 central" evidence="1">
    <location>
        <begin position="2"/>
        <end position="177"/>
    </location>
</feature>
<dbReference type="AlphaFoldDB" id="A0A3P7W093"/>
<sequence length="188" mass="22233">MQLFFDAINDIETILGSDESELDTRVKESIRDELYELYEKSYLKNLCEAVETDLRLTVHSHLQLDDRRPKDPMHDTNMRLINLLKIPAVQIFDRLIDVKRYVEKYLESTFYNLTAVALHDSHTYMTMSLLAKQKYDLVLCQSRLPFQKLNQGPDVLFVARNIDSFVESYDYNLNEQTCQCNLFPYLQF</sequence>
<evidence type="ECO:0000313" key="2">
    <source>
        <dbReference type="EMBL" id="VDO53786.1"/>
    </source>
</evidence>
<dbReference type="Proteomes" id="UP000267606">
    <property type="component" value="Unassembled WGS sequence"/>
</dbReference>
<keyword evidence="3" id="KW-1185">Reference proteome</keyword>
<dbReference type="EMBL" id="UZAJ01008819">
    <property type="protein sequence ID" value="VDO53786.1"/>
    <property type="molecule type" value="Genomic_DNA"/>
</dbReference>
<name>A0A3P7W093_9BILA</name>
<evidence type="ECO:0000313" key="3">
    <source>
        <dbReference type="Proteomes" id="UP000267606"/>
    </source>
</evidence>
<dbReference type="GO" id="GO:0007032">
    <property type="term" value="P:endosome organization"/>
    <property type="evidence" value="ECO:0007669"/>
    <property type="project" value="TreeGrafter"/>
</dbReference>
<dbReference type="InterPro" id="IPR027307">
    <property type="entry name" value="WASH7"/>
</dbReference>
<evidence type="ECO:0000259" key="1">
    <source>
        <dbReference type="Pfam" id="PF14744"/>
    </source>
</evidence>
<dbReference type="GO" id="GO:0071203">
    <property type="term" value="C:WASH complex"/>
    <property type="evidence" value="ECO:0007669"/>
    <property type="project" value="InterPro"/>
</dbReference>
<protein>
    <recommendedName>
        <fullName evidence="1">WASH complex subunit 7 central domain-containing protein</fullName>
    </recommendedName>
</protein>
<dbReference type="PANTHER" id="PTHR31409">
    <property type="entry name" value="WASH COMPLEX SUBUNIT 4"/>
    <property type="match status" value="1"/>
</dbReference>
<gene>
    <name evidence="2" type="ORF">OFLC_LOCUS8046</name>
</gene>
<proteinExistence type="predicted"/>
<dbReference type="InterPro" id="IPR028282">
    <property type="entry name" value="WASH-7_central"/>
</dbReference>
<dbReference type="GO" id="GO:0016197">
    <property type="term" value="P:endosomal transport"/>
    <property type="evidence" value="ECO:0007669"/>
    <property type="project" value="TreeGrafter"/>
</dbReference>
<reference evidence="2 3" key="1">
    <citation type="submission" date="2018-11" db="EMBL/GenBank/DDBJ databases">
        <authorList>
            <consortium name="Pathogen Informatics"/>
        </authorList>
    </citation>
    <scope>NUCLEOTIDE SEQUENCE [LARGE SCALE GENOMIC DNA]</scope>
</reference>
<dbReference type="Pfam" id="PF14744">
    <property type="entry name" value="WASH-7_mid"/>
    <property type="match status" value="1"/>
</dbReference>
<organism evidence="2 3">
    <name type="scientific">Onchocerca flexuosa</name>
    <dbReference type="NCBI Taxonomy" id="387005"/>
    <lineage>
        <taxon>Eukaryota</taxon>
        <taxon>Metazoa</taxon>
        <taxon>Ecdysozoa</taxon>
        <taxon>Nematoda</taxon>
        <taxon>Chromadorea</taxon>
        <taxon>Rhabditida</taxon>
        <taxon>Spirurina</taxon>
        <taxon>Spiruromorpha</taxon>
        <taxon>Filarioidea</taxon>
        <taxon>Onchocercidae</taxon>
        <taxon>Onchocerca</taxon>
    </lineage>
</organism>